<evidence type="ECO:0000259" key="8">
    <source>
        <dbReference type="Pfam" id="PF11600"/>
    </source>
</evidence>
<keyword evidence="5" id="KW-0234">DNA repair</keyword>
<reference evidence="11" key="2">
    <citation type="submission" date="2014-06" db="EMBL/GenBank/DDBJ databases">
        <title>The complete genome of Blastobotrys (Arxula) adeninivorans LS3 - a yeast of biotechnological interest.</title>
        <authorList>
            <person name="Kunze G."/>
            <person name="Gaillardin C."/>
            <person name="Czernicka M."/>
            <person name="Durrens P."/>
            <person name="Martin T."/>
            <person name="Boer E."/>
            <person name="Gabaldon T."/>
            <person name="Cruz J."/>
            <person name="Talla E."/>
            <person name="Marck C."/>
            <person name="Goffeau A."/>
            <person name="Barbe V."/>
            <person name="Baret P."/>
            <person name="Baronian K."/>
            <person name="Beier S."/>
            <person name="Bleykasten C."/>
            <person name="Bode R."/>
            <person name="Casaregola S."/>
            <person name="Despons L."/>
            <person name="Fairhead C."/>
            <person name="Giersberg M."/>
            <person name="Gierski P."/>
            <person name="Hahnel U."/>
            <person name="Hartmann A."/>
            <person name="Jankowska D."/>
            <person name="Jubin C."/>
            <person name="Jung P."/>
            <person name="Lafontaine I."/>
            <person name="Leh-Louis V."/>
            <person name="Lemaire M."/>
            <person name="Marcet-Houben M."/>
            <person name="Mascher M."/>
            <person name="Morel G."/>
            <person name="Richard G.-F."/>
            <person name="Riechen J."/>
            <person name="Sacerdot C."/>
            <person name="Sarkar A."/>
            <person name="Savel G."/>
            <person name="Schacherer J."/>
            <person name="Sherman D."/>
            <person name="Straub M.-L."/>
            <person name="Stein N."/>
            <person name="Thierry A."/>
            <person name="Trautwein-Schult A."/>
            <person name="Westhof E."/>
            <person name="Worch S."/>
            <person name="Dujon B."/>
            <person name="Souciet J.-L."/>
            <person name="Wincker P."/>
            <person name="Scholz U."/>
            <person name="Neuveglise N."/>
        </authorList>
    </citation>
    <scope>NUCLEOTIDE SEQUENCE</scope>
    <source>
        <strain evidence="11">LS3</strain>
    </source>
</reference>
<feature type="region of interest" description="Disordered" evidence="7">
    <location>
        <begin position="1"/>
        <end position="170"/>
    </location>
</feature>
<dbReference type="GO" id="GO:0006281">
    <property type="term" value="P:DNA repair"/>
    <property type="evidence" value="ECO:0007669"/>
    <property type="project" value="UniProtKB-KW"/>
</dbReference>
<evidence type="ECO:0000256" key="3">
    <source>
        <dbReference type="ARBA" id="ARBA00022763"/>
    </source>
</evidence>
<accession>A0A060T7X0</accession>
<reference evidence="11" key="1">
    <citation type="submission" date="2014-02" db="EMBL/GenBank/DDBJ databases">
        <authorList>
            <person name="Genoscope - CEA"/>
        </authorList>
    </citation>
    <scope>NUCLEOTIDE SEQUENCE</scope>
    <source>
        <strain evidence="11">LS3</strain>
    </source>
</reference>
<dbReference type="GO" id="GO:0033186">
    <property type="term" value="C:CAF-1 complex"/>
    <property type="evidence" value="ECO:0007669"/>
    <property type="project" value="TreeGrafter"/>
</dbReference>
<dbReference type="PANTHER" id="PTHR15272:SF0">
    <property type="entry name" value="CHROMATIN ASSEMBLY FACTOR 1 SUBUNIT A"/>
    <property type="match status" value="1"/>
</dbReference>
<dbReference type="Pfam" id="PF12253">
    <property type="entry name" value="CAF1A_dimeriz"/>
    <property type="match status" value="1"/>
</dbReference>
<evidence type="ECO:0000313" key="11">
    <source>
        <dbReference type="EMBL" id="CDP36899.1"/>
    </source>
</evidence>
<dbReference type="GO" id="GO:0005634">
    <property type="term" value="C:nucleus"/>
    <property type="evidence" value="ECO:0007669"/>
    <property type="project" value="UniProtKB-SubCell"/>
</dbReference>
<feature type="compositionally biased region" description="Basic and acidic residues" evidence="7">
    <location>
        <begin position="160"/>
        <end position="170"/>
    </location>
</feature>
<dbReference type="Pfam" id="PF11600">
    <property type="entry name" value="CAF1A_acidic"/>
    <property type="match status" value="1"/>
</dbReference>
<keyword evidence="4" id="KW-0143">Chaperone</keyword>
<dbReference type="PhylomeDB" id="A0A060T7X0"/>
<dbReference type="PANTHER" id="PTHR15272">
    <property type="entry name" value="CHROMATIN ASSEMBLY FACTOR 1 SUBUNIT A CAF-1 SUBUNIT A"/>
    <property type="match status" value="1"/>
</dbReference>
<evidence type="ECO:0000256" key="2">
    <source>
        <dbReference type="ARBA" id="ARBA00022705"/>
    </source>
</evidence>
<proteinExistence type="predicted"/>
<evidence type="ECO:0000256" key="1">
    <source>
        <dbReference type="ARBA" id="ARBA00004123"/>
    </source>
</evidence>
<evidence type="ECO:0000256" key="4">
    <source>
        <dbReference type="ARBA" id="ARBA00023186"/>
    </source>
</evidence>
<feature type="compositionally biased region" description="Acidic residues" evidence="7">
    <location>
        <begin position="315"/>
        <end position="353"/>
    </location>
</feature>
<evidence type="ECO:0000256" key="7">
    <source>
        <dbReference type="SAM" id="MobiDB-lite"/>
    </source>
</evidence>
<evidence type="ECO:0000259" key="9">
    <source>
        <dbReference type="Pfam" id="PF12253"/>
    </source>
</evidence>
<dbReference type="InterPro" id="IPR022043">
    <property type="entry name" value="CAF1A_DD"/>
</dbReference>
<evidence type="ECO:0000259" key="10">
    <source>
        <dbReference type="Pfam" id="PF21796"/>
    </source>
</evidence>
<keyword evidence="2" id="KW-0235">DNA replication</keyword>
<evidence type="ECO:0000256" key="5">
    <source>
        <dbReference type="ARBA" id="ARBA00023204"/>
    </source>
</evidence>
<feature type="region of interest" description="Disordered" evidence="7">
    <location>
        <begin position="315"/>
        <end position="360"/>
    </location>
</feature>
<sequence>MLAEQDINTMTDAKSPKRALEAAPEEPAAKRIQLDSGVPVDSPDGANGVNGAQSASPKLTKEQREAERLAKKKQREEEKLRREAEKQRREEEREEKRKAREAEKQKKEEEKRKKEEEKRKKEEEKRKKEEEKRKQEEEKRRKEEAQQPKIASFFSITSKKKQESPSKENAVQDKFDSIFLPFHVKPNCTLQPLHRFSNSSSDEETIRRDLDARLDDTGGQQSDLLDWLRKNKVKRGYSPNITVPQIIDMLTLGQSSQEEIYELLTRVPQKHLQFNEDIRPPYVGTFSKVQCWFPTEPCTRAVSSYNYDYSSEAEWVEGEEDGEGEDILDDDDSDDSMDDDDDDDMTEFLDESNSDGSNRPALVGPLVPIVKFNDGQDPLFHSFPVEVLGVIDGPIDPYKDYWSTPSSDSNGFQTILKGAAEKKRKVVPEDGIKPLLEKISGQDANQILLIEVLKKDFPQYSKEAIRNTVKDCARRVGDKEKRWEIVPEMKQKYGIAI</sequence>
<feature type="compositionally biased region" description="Basic and acidic residues" evidence="7">
    <location>
        <begin position="59"/>
        <end position="146"/>
    </location>
</feature>
<feature type="compositionally biased region" description="Polar residues" evidence="7">
    <location>
        <begin position="1"/>
        <end position="12"/>
    </location>
</feature>
<dbReference type="EMBL" id="HG937692">
    <property type="protein sequence ID" value="CDP36899.1"/>
    <property type="molecule type" value="Genomic_DNA"/>
</dbReference>
<dbReference type="Pfam" id="PF21796">
    <property type="entry name" value="Cac1_C"/>
    <property type="match status" value="1"/>
</dbReference>
<feature type="domain" description="Chromatin assembly factor 1 subunit Cac1-like C-terminal" evidence="10">
    <location>
        <begin position="435"/>
        <end position="485"/>
    </location>
</feature>
<feature type="domain" description="Chromatin assembly factor 1 subunit A dimerization" evidence="9">
    <location>
        <begin position="270"/>
        <end position="344"/>
    </location>
</feature>
<evidence type="ECO:0000256" key="6">
    <source>
        <dbReference type="ARBA" id="ARBA00023242"/>
    </source>
</evidence>
<dbReference type="AlphaFoldDB" id="A0A060T7X0"/>
<organism evidence="11">
    <name type="scientific">Blastobotrys adeninivorans</name>
    <name type="common">Yeast</name>
    <name type="synonym">Arxula adeninivorans</name>
    <dbReference type="NCBI Taxonomy" id="409370"/>
    <lineage>
        <taxon>Eukaryota</taxon>
        <taxon>Fungi</taxon>
        <taxon>Dikarya</taxon>
        <taxon>Ascomycota</taxon>
        <taxon>Saccharomycotina</taxon>
        <taxon>Dipodascomycetes</taxon>
        <taxon>Dipodascales</taxon>
        <taxon>Trichomonascaceae</taxon>
        <taxon>Blastobotrys</taxon>
    </lineage>
</organism>
<dbReference type="GO" id="GO:0006260">
    <property type="term" value="P:DNA replication"/>
    <property type="evidence" value="ECO:0007669"/>
    <property type="project" value="UniProtKB-KW"/>
</dbReference>
<comment type="subcellular location">
    <subcellularLocation>
        <location evidence="1">Nucleus</location>
    </subcellularLocation>
</comment>
<protein>
    <submittedName>
        <fullName evidence="11">ARAD1B23562p</fullName>
    </submittedName>
</protein>
<dbReference type="GO" id="GO:0006334">
    <property type="term" value="P:nucleosome assembly"/>
    <property type="evidence" value="ECO:0007669"/>
    <property type="project" value="TreeGrafter"/>
</dbReference>
<dbReference type="InterPro" id="IPR021644">
    <property type="entry name" value="CAF-1_p150_acidic"/>
</dbReference>
<name>A0A060T7X0_BLAAD</name>
<feature type="domain" description="Chromatin assembly factor 1 p150 subunit acidic region" evidence="8">
    <location>
        <begin position="60"/>
        <end position="187"/>
    </location>
</feature>
<keyword evidence="6" id="KW-0539">Nucleus</keyword>
<dbReference type="InterPro" id="IPR048800">
    <property type="entry name" value="Cac1-like_C"/>
</dbReference>
<gene>
    <name evidence="11" type="ORF">GNLVRS02_ARAD1B23562g</name>
</gene>
<keyword evidence="3" id="KW-0227">DNA damage</keyword>